<dbReference type="EMBL" id="JAHXZJ010002609">
    <property type="protein sequence ID" value="KAH0539192.1"/>
    <property type="molecule type" value="Genomic_DNA"/>
</dbReference>
<dbReference type="Proteomes" id="UP000826195">
    <property type="component" value="Unassembled WGS sequence"/>
</dbReference>
<name>A0AAV7HVB9_COTGL</name>
<organism evidence="1 2">
    <name type="scientific">Cotesia glomerata</name>
    <name type="common">Lepidopteran parasitic wasp</name>
    <name type="synonym">Apanteles glomeratus</name>
    <dbReference type="NCBI Taxonomy" id="32391"/>
    <lineage>
        <taxon>Eukaryota</taxon>
        <taxon>Metazoa</taxon>
        <taxon>Ecdysozoa</taxon>
        <taxon>Arthropoda</taxon>
        <taxon>Hexapoda</taxon>
        <taxon>Insecta</taxon>
        <taxon>Pterygota</taxon>
        <taxon>Neoptera</taxon>
        <taxon>Endopterygota</taxon>
        <taxon>Hymenoptera</taxon>
        <taxon>Apocrita</taxon>
        <taxon>Ichneumonoidea</taxon>
        <taxon>Braconidae</taxon>
        <taxon>Microgastrinae</taxon>
        <taxon>Cotesia</taxon>
    </lineage>
</organism>
<sequence length="141" mass="16148">MKSTPPYNTKYKDDTKSSRPVQYAYPLIISSYMNPSGLGLRNDNDRVVTQWLINFSASLLEPGLEHSGAANARVYRITHPLTPGSTAYPGHFELKIFSLVETSYGHFRDIFLRFLSFLVYRLDLPAGQLIVHDSIYYLNWL</sequence>
<gene>
    <name evidence="1" type="ORF">KQX54_001850</name>
</gene>
<dbReference type="AlphaFoldDB" id="A0AAV7HVB9"/>
<keyword evidence="2" id="KW-1185">Reference proteome</keyword>
<reference evidence="1 2" key="1">
    <citation type="journal article" date="2021" name="J. Hered.">
        <title>A chromosome-level genome assembly of the parasitoid wasp, Cotesia glomerata (Hymenoptera: Braconidae).</title>
        <authorList>
            <person name="Pinto B.J."/>
            <person name="Weis J.J."/>
            <person name="Gamble T."/>
            <person name="Ode P.J."/>
            <person name="Paul R."/>
            <person name="Zaspel J.M."/>
        </authorList>
    </citation>
    <scope>NUCLEOTIDE SEQUENCE [LARGE SCALE GENOMIC DNA]</scope>
    <source>
        <strain evidence="1">CgM1</strain>
    </source>
</reference>
<evidence type="ECO:0000313" key="1">
    <source>
        <dbReference type="EMBL" id="KAH0539192.1"/>
    </source>
</evidence>
<evidence type="ECO:0000313" key="2">
    <source>
        <dbReference type="Proteomes" id="UP000826195"/>
    </source>
</evidence>
<protein>
    <submittedName>
        <fullName evidence="1">Uncharacterized protein</fullName>
    </submittedName>
</protein>
<proteinExistence type="predicted"/>
<accession>A0AAV7HVB9</accession>
<comment type="caution">
    <text evidence="1">The sequence shown here is derived from an EMBL/GenBank/DDBJ whole genome shotgun (WGS) entry which is preliminary data.</text>
</comment>